<dbReference type="InterPro" id="IPR041408">
    <property type="entry name" value="Hcp_Tssd"/>
</dbReference>
<dbReference type="GeneID" id="47722285"/>
<dbReference type="OrthoDB" id="1115770at2"/>
<evidence type="ECO:0000313" key="1">
    <source>
        <dbReference type="EMBL" id="SFZ80604.1"/>
    </source>
</evidence>
<dbReference type="AlphaFoldDB" id="A0A2H1E7X9"/>
<dbReference type="RefSeq" id="WP_100210765.1">
    <property type="nucleotide sequence ID" value="NZ_CP138495.1"/>
</dbReference>
<reference evidence="1 2" key="1">
    <citation type="submission" date="2016-11" db="EMBL/GenBank/DDBJ databases">
        <authorList>
            <person name="Jaros S."/>
            <person name="Januszkiewicz K."/>
            <person name="Wedrychowicz H."/>
        </authorList>
    </citation>
    <scope>NUCLEOTIDE SEQUENCE [LARGE SCALE GENOMIC DNA]</scope>
    <source>
        <strain evidence="1">NCIMB 2154T</strain>
    </source>
</reference>
<dbReference type="GO" id="GO:0033104">
    <property type="term" value="C:type VI protein secretion system complex"/>
    <property type="evidence" value="ECO:0007669"/>
    <property type="project" value="InterPro"/>
</dbReference>
<organism evidence="1 2">
    <name type="scientific">Tenacibaculum maritimum NCIMB 2154</name>
    <dbReference type="NCBI Taxonomy" id="1349785"/>
    <lineage>
        <taxon>Bacteria</taxon>
        <taxon>Pseudomonadati</taxon>
        <taxon>Bacteroidota</taxon>
        <taxon>Flavobacteriia</taxon>
        <taxon>Flavobacteriales</taxon>
        <taxon>Flavobacteriaceae</taxon>
        <taxon>Tenacibaculum</taxon>
    </lineage>
</organism>
<evidence type="ECO:0000313" key="2">
    <source>
        <dbReference type="Proteomes" id="UP000231564"/>
    </source>
</evidence>
<keyword evidence="2" id="KW-1185">Reference proteome</keyword>
<accession>A0A2H1E7X9</accession>
<sequence>MRIAAKLFIGKEERDLHYTDLDYERMVRATGRPATETLGGFVSVCFTPRGDEDFFLKWMAADRMKHPEIPYPRNLYTLKNVNIVFYKDDSHEEVLFEYKLNDCTCILYKEYFSYIYGMEAYVVFSAAIQHYKGAYPLIKPWRENFTPHSYEAPQPKKVRNPRILNGYWSKNKDSKQLIKKAKLGDTVYFHIETQDIDNGEQLHCKLYDLDVFIFDYFDPDDSKFNQKEVDRKLQVQNNKAVISLQLQETWEENLKKDTAYDIELYWRVSYKQQTKHLPINKSTYLEVEFSDRTLYFKPPIAGHNLPELIAPDGSPILITVLTEEIQEKVKDKITSKVKSSLKSGASKLTKAVNSKIHTAVTNVALIKLEKGFLVDNTGKIHTKRRTLYEKKERIFGTETIVKRGKNFTSSKNSTKYINQAQYFATNGKQVEILNALRINPIMSVDAAEETLGHLFGLVNFSMMSLEEITASPLNFPDFLLKGLLAESALISVGLWVEFLNHLALKQHTELEAMVDTILEEKLATAKTNGLEAVRTFLQTYDTDYNLMAISNQTLAKLLAGRFKTFEELLDFEDILKNRNSSNNQVLYRNIENNVREELYIIETIFINE</sequence>
<name>A0A2H1E7X9_9FLAO</name>
<protein>
    <submittedName>
        <fullName evidence="1">Uncharacterized protein</fullName>
    </submittedName>
</protein>
<dbReference type="Pfam" id="PF17642">
    <property type="entry name" value="TssD"/>
    <property type="match status" value="1"/>
</dbReference>
<dbReference type="KEGG" id="tmar:MARIT_0705"/>
<dbReference type="EMBL" id="LT634361">
    <property type="protein sequence ID" value="SFZ80604.1"/>
    <property type="molecule type" value="Genomic_DNA"/>
</dbReference>
<dbReference type="Proteomes" id="UP000231564">
    <property type="component" value="Chromosome MARIT"/>
</dbReference>
<proteinExistence type="predicted"/>
<gene>
    <name evidence="1" type="ORF">MARIT_0705</name>
</gene>